<dbReference type="GO" id="GO:0030288">
    <property type="term" value="C:outer membrane-bounded periplasmic space"/>
    <property type="evidence" value="ECO:0007669"/>
    <property type="project" value="TreeGrafter"/>
</dbReference>
<protein>
    <submittedName>
        <fullName evidence="2">Nickel ABC transporter periplasmic nickel-binding protein</fullName>
    </submittedName>
</protein>
<dbReference type="EMBL" id="UFVD01000001">
    <property type="protein sequence ID" value="SUX10353.1"/>
    <property type="molecule type" value="Genomic_DNA"/>
</dbReference>
<evidence type="ECO:0000313" key="3">
    <source>
        <dbReference type="Proteomes" id="UP000254920"/>
    </source>
</evidence>
<keyword evidence="3" id="KW-1185">Reference proteome</keyword>
<dbReference type="Gene3D" id="3.10.105.10">
    <property type="entry name" value="Dipeptide-binding Protein, Domain 3"/>
    <property type="match status" value="1"/>
</dbReference>
<accession>A0A381DI26</accession>
<dbReference type="GO" id="GO:0020037">
    <property type="term" value="F:heme binding"/>
    <property type="evidence" value="ECO:0007669"/>
    <property type="project" value="InterPro"/>
</dbReference>
<dbReference type="PANTHER" id="PTHR30290">
    <property type="entry name" value="PERIPLASMIC BINDING COMPONENT OF ABC TRANSPORTER"/>
    <property type="match status" value="1"/>
</dbReference>
<dbReference type="GO" id="GO:0043190">
    <property type="term" value="C:ATP-binding cassette (ABC) transporter complex"/>
    <property type="evidence" value="ECO:0007669"/>
    <property type="project" value="InterPro"/>
</dbReference>
<dbReference type="InterPro" id="IPR000914">
    <property type="entry name" value="SBP_5_dom"/>
</dbReference>
<dbReference type="CDD" id="cd08489">
    <property type="entry name" value="PBP2_NikA"/>
    <property type="match status" value="1"/>
</dbReference>
<gene>
    <name evidence="2" type="primary">nikA</name>
    <name evidence="2" type="ORF">NCTC12475_00542</name>
</gene>
<dbReference type="GO" id="GO:0015833">
    <property type="term" value="P:peptide transport"/>
    <property type="evidence" value="ECO:0007669"/>
    <property type="project" value="TreeGrafter"/>
</dbReference>
<dbReference type="Pfam" id="PF00496">
    <property type="entry name" value="SBP_bac_5"/>
    <property type="match status" value="1"/>
</dbReference>
<dbReference type="Proteomes" id="UP000254920">
    <property type="component" value="Unassembled WGS sequence"/>
</dbReference>
<dbReference type="GO" id="GO:0015675">
    <property type="term" value="P:nickel cation transport"/>
    <property type="evidence" value="ECO:0007669"/>
    <property type="project" value="InterPro"/>
</dbReference>
<dbReference type="InterPro" id="IPR030678">
    <property type="entry name" value="Peptide/Ni-bd"/>
</dbReference>
<dbReference type="NCBIfam" id="TIGR02294">
    <property type="entry name" value="nickel_nikA"/>
    <property type="match status" value="1"/>
</dbReference>
<dbReference type="GO" id="GO:1904680">
    <property type="term" value="F:peptide transmembrane transporter activity"/>
    <property type="evidence" value="ECO:0007669"/>
    <property type="project" value="TreeGrafter"/>
</dbReference>
<dbReference type="AlphaFoldDB" id="A0A381DI26"/>
<dbReference type="SUPFAM" id="SSF53850">
    <property type="entry name" value="Periplasmic binding protein-like II"/>
    <property type="match status" value="1"/>
</dbReference>
<dbReference type="GO" id="GO:0016151">
    <property type="term" value="F:nickel cation binding"/>
    <property type="evidence" value="ECO:0007669"/>
    <property type="project" value="InterPro"/>
</dbReference>
<dbReference type="PANTHER" id="PTHR30290:SF37">
    <property type="entry name" value="NICKEL-BINDING PERIPLASMIC PROTEIN"/>
    <property type="match status" value="1"/>
</dbReference>
<proteinExistence type="predicted"/>
<dbReference type="Gene3D" id="3.40.190.10">
    <property type="entry name" value="Periplasmic binding protein-like II"/>
    <property type="match status" value="1"/>
</dbReference>
<evidence type="ECO:0000259" key="1">
    <source>
        <dbReference type="Pfam" id="PF00496"/>
    </source>
</evidence>
<dbReference type="RefSeq" id="WP_089182774.1">
    <property type="nucleotide sequence ID" value="NZ_CP043427.1"/>
</dbReference>
<evidence type="ECO:0000313" key="2">
    <source>
        <dbReference type="EMBL" id="SUX10353.1"/>
    </source>
</evidence>
<dbReference type="STRING" id="32024.GCA_000788295_00667"/>
<sequence length="512" mass="58275">MRYITIFIICINFLVAQTLNFATSKNVGPLNPHLYSPNEMFAQNMVYESLVRYAEDGSIQPWLAKSWDISKDGKTYTFYLRQDIVFSNGEKFDANAVKANFDAINQNKDRHKWLELSNILLECDKIDDYTIQLKLKNAYSLTLNELSLIRPYRFIAPSAMINGSTKDGIKAPIGTGPWKLVSSKLGVNDVFERNDRYYGKKPSYEKIIAKVIPDPNTKFIALKTGDIDLIYGKGQISLDSFALMQKDKKFNTMISKPLITTAIAINSNKFPTNDINIRKAINMAVDKDAIMKQVFFNIQQKADFLFSPTNKLTHIDAKPYEFNTKKANELLEKSGWKLKDDGIRYKDGKALKLELSYIGSDASQKSIGEVLQSELKNIGILLDLKADEKTIFFKKQRTGEFSLIFNATWGAPYDPQSFLASMRAPSHADYQAQLGLKNKQQIDDQISLMLKTIDEKESEKLVKEILTTLHEQAVYIPITYEVNTVVSNKKIDGIEISILKDNIQFDKIFFAK</sequence>
<dbReference type="GeneID" id="93090982"/>
<reference evidence="2 3" key="1">
    <citation type="submission" date="2018-06" db="EMBL/GenBank/DDBJ databases">
        <authorList>
            <consortium name="Pathogen Informatics"/>
            <person name="Doyle S."/>
        </authorList>
    </citation>
    <scope>NUCLEOTIDE SEQUENCE [LARGE SCALE GENOMIC DNA]</scope>
    <source>
        <strain evidence="2 3">NCTC12475</strain>
    </source>
</reference>
<dbReference type="PIRSF" id="PIRSF002741">
    <property type="entry name" value="MppA"/>
    <property type="match status" value="1"/>
</dbReference>
<dbReference type="OrthoDB" id="5469165at2"/>
<feature type="domain" description="Solute-binding protein family 5" evidence="1">
    <location>
        <begin position="59"/>
        <end position="427"/>
    </location>
</feature>
<name>A0A381DI26_9BACT</name>
<dbReference type="InterPro" id="IPR011980">
    <property type="entry name" value="CntA-like"/>
</dbReference>
<organism evidence="2 3">
    <name type="scientific">Campylobacter sputorum subsp. sputorum</name>
    <dbReference type="NCBI Taxonomy" id="32024"/>
    <lineage>
        <taxon>Bacteria</taxon>
        <taxon>Pseudomonadati</taxon>
        <taxon>Campylobacterota</taxon>
        <taxon>Epsilonproteobacteria</taxon>
        <taxon>Campylobacterales</taxon>
        <taxon>Campylobacteraceae</taxon>
        <taxon>Campylobacter</taxon>
    </lineage>
</organism>
<dbReference type="InterPro" id="IPR039424">
    <property type="entry name" value="SBP_5"/>
</dbReference>